<feature type="domain" description="Nephrocystin 3-like N-terminal" evidence="2">
    <location>
        <begin position="111"/>
        <end position="275"/>
    </location>
</feature>
<evidence type="ECO:0000256" key="1">
    <source>
        <dbReference type="ARBA" id="ARBA00022737"/>
    </source>
</evidence>
<dbReference type="AlphaFoldDB" id="A0A9W8MIV5"/>
<dbReference type="InterPro" id="IPR027417">
    <property type="entry name" value="P-loop_NTPase"/>
</dbReference>
<accession>A0A9W8MIV5</accession>
<evidence type="ECO:0000313" key="3">
    <source>
        <dbReference type="EMBL" id="KAJ2932316.1"/>
    </source>
</evidence>
<protein>
    <recommendedName>
        <fullName evidence="2">Nephrocystin 3-like N-terminal domain-containing protein</fullName>
    </recommendedName>
</protein>
<feature type="non-terminal residue" evidence="3">
    <location>
        <position position="676"/>
    </location>
</feature>
<organism evidence="3 4">
    <name type="scientific">Candolleomyces eurysporus</name>
    <dbReference type="NCBI Taxonomy" id="2828524"/>
    <lineage>
        <taxon>Eukaryota</taxon>
        <taxon>Fungi</taxon>
        <taxon>Dikarya</taxon>
        <taxon>Basidiomycota</taxon>
        <taxon>Agaricomycotina</taxon>
        <taxon>Agaricomycetes</taxon>
        <taxon>Agaricomycetidae</taxon>
        <taxon>Agaricales</taxon>
        <taxon>Agaricineae</taxon>
        <taxon>Psathyrellaceae</taxon>
        <taxon>Candolleomyces</taxon>
    </lineage>
</organism>
<name>A0A9W8MIV5_9AGAR</name>
<proteinExistence type="predicted"/>
<keyword evidence="1" id="KW-0677">Repeat</keyword>
<evidence type="ECO:0000313" key="4">
    <source>
        <dbReference type="Proteomes" id="UP001140091"/>
    </source>
</evidence>
<evidence type="ECO:0000259" key="2">
    <source>
        <dbReference type="Pfam" id="PF24883"/>
    </source>
</evidence>
<dbReference type="PANTHER" id="PTHR10039:SF17">
    <property type="entry name" value="FUNGAL STAND N-TERMINAL GOODBYE DOMAIN-CONTAINING PROTEIN-RELATED"/>
    <property type="match status" value="1"/>
</dbReference>
<dbReference type="Pfam" id="PF24883">
    <property type="entry name" value="NPHP3_N"/>
    <property type="match status" value="1"/>
</dbReference>
<dbReference type="Gene3D" id="3.40.50.300">
    <property type="entry name" value="P-loop containing nucleotide triphosphate hydrolases"/>
    <property type="match status" value="1"/>
</dbReference>
<dbReference type="PANTHER" id="PTHR10039">
    <property type="entry name" value="AMELOGENIN"/>
    <property type="match status" value="1"/>
</dbReference>
<reference evidence="3" key="1">
    <citation type="submission" date="2022-06" db="EMBL/GenBank/DDBJ databases">
        <title>Genome Sequence of Candolleomyces eurysporus.</title>
        <authorList>
            <person name="Buettner E."/>
        </authorList>
    </citation>
    <scope>NUCLEOTIDE SEQUENCE</scope>
    <source>
        <strain evidence="3">VTCC 930004</strain>
    </source>
</reference>
<comment type="caution">
    <text evidence="3">The sequence shown here is derived from an EMBL/GenBank/DDBJ whole genome shotgun (WGS) entry which is preliminary data.</text>
</comment>
<dbReference type="InterPro" id="IPR056884">
    <property type="entry name" value="NPHP3-like_N"/>
</dbReference>
<dbReference type="SUPFAM" id="SSF52540">
    <property type="entry name" value="P-loop containing nucleoside triphosphate hydrolases"/>
    <property type="match status" value="1"/>
</dbReference>
<dbReference type="OrthoDB" id="4760524at2759"/>
<dbReference type="EMBL" id="JANBPK010000775">
    <property type="protein sequence ID" value="KAJ2932316.1"/>
    <property type="molecule type" value="Genomic_DNA"/>
</dbReference>
<sequence length="676" mass="75682">MPSQSTYFNGASHFQIDHQTINSIAGSQYFLSGGQDLSLRLNPILDASHTRNRNTSPPDSECFPGTREALIHNITTWGDAAMDSAYTWETEDDWDSVDGRHWAFSDGSGSMVVHRTTPHICWLHGFAGCGKSAISLKVAQIYSGSDRLLASYFFFRGAGDRSTMRRFAVTLASQLAAALPATAPFIEAAVKAEPGLLTSHVSLATQLDRLILSPFQSVINEGGLEETLTKGPFLIVIDGLDECEDKRGVEEFIDHILNFFEEHPTIPLRVFIASRVEQHIRACLETDGVVLGNLDSYSTWGDVEKFLRASFRNAAKKDRIIRAYVRARGAWPTQSDMDKLIGHIGGSFVLASTMFKYIAQPATEKDPTTPMDRLPLTLEMNGLDGLYAQTLARSQNLPHFCNIISTTALLKRPLAIVGISDLLGIEAFEVIRVLLSLQAVIRVPGTDEEGDVTLCHTSLRDFLTTENRSRSFFVPSSFHLHLSFYCFSSAFEKRNGQAYSYGLHYFDDHWRSFADLDACDFINGIKQFKSRRPVFVNRPQYHAFLCSMFFYTIFLKKHWSLTDNSYLLTECTNQLALAAECSDPHIRLWLKQKLLDLRAFGSPVITVEFTEHTYETIRHGLQRASAAIHTNFSETLEHHTTSSGAERTHTESRRLSGIAIFKVHQVLDLGDVKAAQ</sequence>
<keyword evidence="4" id="KW-1185">Reference proteome</keyword>
<gene>
    <name evidence="3" type="ORF">H1R20_g4785</name>
</gene>
<dbReference type="Proteomes" id="UP001140091">
    <property type="component" value="Unassembled WGS sequence"/>
</dbReference>